<evidence type="ECO:0000256" key="8">
    <source>
        <dbReference type="ARBA" id="ARBA00022982"/>
    </source>
</evidence>
<evidence type="ECO:0000256" key="7">
    <source>
        <dbReference type="ARBA" id="ARBA00022723"/>
    </source>
</evidence>
<evidence type="ECO:0000256" key="9">
    <source>
        <dbReference type="ARBA" id="ARBA00022989"/>
    </source>
</evidence>
<comment type="caution">
    <text evidence="15">The sequence shown here is derived from an EMBL/GenBank/DDBJ whole genome shotgun (WGS) entry which is preliminary data.</text>
</comment>
<evidence type="ECO:0000256" key="13">
    <source>
        <dbReference type="SAM" id="Phobius"/>
    </source>
</evidence>
<keyword evidence="9 13" id="KW-1133">Transmembrane helix</keyword>
<evidence type="ECO:0000259" key="14">
    <source>
        <dbReference type="Pfam" id="PF01292"/>
    </source>
</evidence>
<comment type="similarity">
    <text evidence="12">Belongs to the cytochrome b561 family.</text>
</comment>
<keyword evidence="5" id="KW-0349">Heme</keyword>
<keyword evidence="3" id="KW-0813">Transport</keyword>
<evidence type="ECO:0000256" key="12">
    <source>
        <dbReference type="ARBA" id="ARBA00037975"/>
    </source>
</evidence>
<dbReference type="OrthoDB" id="8589936at2"/>
<dbReference type="eggNOG" id="COG3038">
    <property type="taxonomic scope" value="Bacteria"/>
</dbReference>
<evidence type="ECO:0000256" key="4">
    <source>
        <dbReference type="ARBA" id="ARBA00022475"/>
    </source>
</evidence>
<evidence type="ECO:0000256" key="11">
    <source>
        <dbReference type="ARBA" id="ARBA00023136"/>
    </source>
</evidence>
<sequence>MVNDSKAKYGSVSRAFHWLMALLIVWQFLKLGDRIAEGEHWIGQTLVPWHVSLGAVLMLLVVLRIIWSARQLERRPLHDPATAWLVKAGHLALYACMVLMPITGVLYLVGNGYGLKVFGQQLLAKGPENGWMASVGSLHSVLAWLTLLLVIGHIGAALYHRLVKRDDIMQRML</sequence>
<dbReference type="InterPro" id="IPR052168">
    <property type="entry name" value="Cytochrome_b561_oxidase"/>
</dbReference>
<dbReference type="Proteomes" id="UP000026923">
    <property type="component" value="Unassembled WGS sequence"/>
</dbReference>
<evidence type="ECO:0000313" key="15">
    <source>
        <dbReference type="EMBL" id="EWC40871.1"/>
    </source>
</evidence>
<dbReference type="AlphaFoldDB" id="A0A061JME7"/>
<evidence type="ECO:0000256" key="5">
    <source>
        <dbReference type="ARBA" id="ARBA00022617"/>
    </source>
</evidence>
<feature type="transmembrane region" description="Helical" evidence="13">
    <location>
        <begin position="88"/>
        <end position="109"/>
    </location>
</feature>
<keyword evidence="8" id="KW-0249">Electron transport</keyword>
<name>A0A061JME7_STUST</name>
<dbReference type="GO" id="GO:0022904">
    <property type="term" value="P:respiratory electron transport chain"/>
    <property type="evidence" value="ECO:0007669"/>
    <property type="project" value="InterPro"/>
</dbReference>
<keyword evidence="10" id="KW-0408">Iron</keyword>
<dbReference type="GO" id="GO:0005886">
    <property type="term" value="C:plasma membrane"/>
    <property type="evidence" value="ECO:0007669"/>
    <property type="project" value="UniProtKB-SubCell"/>
</dbReference>
<evidence type="ECO:0000256" key="2">
    <source>
        <dbReference type="ARBA" id="ARBA00004651"/>
    </source>
</evidence>
<dbReference type="SUPFAM" id="SSF81342">
    <property type="entry name" value="Transmembrane di-heme cytochromes"/>
    <property type="match status" value="1"/>
</dbReference>
<feature type="transmembrane region" description="Helical" evidence="13">
    <location>
        <begin position="49"/>
        <end position="67"/>
    </location>
</feature>
<dbReference type="InterPro" id="IPR016174">
    <property type="entry name" value="Di-haem_cyt_TM"/>
</dbReference>
<feature type="domain" description="Cytochrome b561 bacterial/Ni-hydrogenase" evidence="14">
    <location>
        <begin position="9"/>
        <end position="173"/>
    </location>
</feature>
<evidence type="ECO:0000256" key="6">
    <source>
        <dbReference type="ARBA" id="ARBA00022692"/>
    </source>
</evidence>
<keyword evidence="6 13" id="KW-0812">Transmembrane</keyword>
<feature type="transmembrane region" description="Helical" evidence="13">
    <location>
        <begin position="12"/>
        <end position="29"/>
    </location>
</feature>
<dbReference type="Gene3D" id="1.20.950.20">
    <property type="entry name" value="Transmembrane di-heme cytochromes, Chain C"/>
    <property type="match status" value="1"/>
</dbReference>
<dbReference type="HOGENOM" id="CLU_095321_3_1_6"/>
<comment type="subcellular location">
    <subcellularLocation>
        <location evidence="2">Cell membrane</location>
        <topology evidence="2">Multi-pass membrane protein</topology>
    </subcellularLocation>
</comment>
<dbReference type="GO" id="GO:0046872">
    <property type="term" value="F:metal ion binding"/>
    <property type="evidence" value="ECO:0007669"/>
    <property type="project" value="UniProtKB-KW"/>
</dbReference>
<dbReference type="InterPro" id="IPR011577">
    <property type="entry name" value="Cyt_b561_bac/Ni-Hgenase"/>
</dbReference>
<comment type="cofactor">
    <cofactor evidence="1">
        <name>heme b</name>
        <dbReference type="ChEBI" id="CHEBI:60344"/>
    </cofactor>
</comment>
<keyword evidence="11 13" id="KW-0472">Membrane</keyword>
<protein>
    <submittedName>
        <fullName evidence="15">Cytochrome B561</fullName>
    </submittedName>
</protein>
<accession>A0A061JME7</accession>
<reference evidence="15 16" key="1">
    <citation type="journal article" date="2013" name="Genome Announc.">
        <title>Draft Genome of the Nitrogen-Fixing Bacterium Pseudomonas stutzeri Strain KOS6 Isolated from Industrial Hydrocarbon Sludge.</title>
        <authorList>
            <person name="Grigoryeva T.V."/>
            <person name="Laikov A.V."/>
            <person name="Naumova R.P."/>
            <person name="Manolov A.I."/>
            <person name="Larin A.K."/>
            <person name="Karpova I.Y."/>
            <person name="Semashko T.A."/>
            <person name="Alexeev D.G."/>
            <person name="Kostryukova E.S."/>
            <person name="Muller R."/>
            <person name="Govorun V.M."/>
        </authorList>
    </citation>
    <scope>NUCLEOTIDE SEQUENCE [LARGE SCALE GENOMIC DNA]</scope>
    <source>
        <strain evidence="15 16">KOS6</strain>
    </source>
</reference>
<dbReference type="GO" id="GO:0020037">
    <property type="term" value="F:heme binding"/>
    <property type="evidence" value="ECO:0007669"/>
    <property type="project" value="TreeGrafter"/>
</dbReference>
<keyword evidence="7" id="KW-0479">Metal-binding</keyword>
<keyword evidence="4" id="KW-1003">Cell membrane</keyword>
<dbReference type="PANTHER" id="PTHR30529">
    <property type="entry name" value="CYTOCHROME B561"/>
    <property type="match status" value="1"/>
</dbReference>
<gene>
    <name evidence="15" type="ORF">B597_012795</name>
</gene>
<feature type="transmembrane region" description="Helical" evidence="13">
    <location>
        <begin position="141"/>
        <end position="163"/>
    </location>
</feature>
<organism evidence="15 16">
    <name type="scientific">Stutzerimonas stutzeri KOS6</name>
    <dbReference type="NCBI Taxonomy" id="1218352"/>
    <lineage>
        <taxon>Bacteria</taxon>
        <taxon>Pseudomonadati</taxon>
        <taxon>Pseudomonadota</taxon>
        <taxon>Gammaproteobacteria</taxon>
        <taxon>Pseudomonadales</taxon>
        <taxon>Pseudomonadaceae</taxon>
        <taxon>Stutzerimonas</taxon>
    </lineage>
</organism>
<dbReference type="Pfam" id="PF01292">
    <property type="entry name" value="Ni_hydr_CYTB"/>
    <property type="match status" value="1"/>
</dbReference>
<evidence type="ECO:0000256" key="1">
    <source>
        <dbReference type="ARBA" id="ARBA00001970"/>
    </source>
</evidence>
<dbReference type="PANTHER" id="PTHR30529:SF1">
    <property type="entry name" value="CYTOCHROME B561 HOMOLOG 2"/>
    <property type="match status" value="1"/>
</dbReference>
<evidence type="ECO:0000256" key="10">
    <source>
        <dbReference type="ARBA" id="ARBA00023004"/>
    </source>
</evidence>
<dbReference type="RefSeq" id="WP_003294921.1">
    <property type="nucleotide sequence ID" value="NZ_KK020676.1"/>
</dbReference>
<evidence type="ECO:0000256" key="3">
    <source>
        <dbReference type="ARBA" id="ARBA00022448"/>
    </source>
</evidence>
<proteinExistence type="inferred from homology"/>
<dbReference type="GO" id="GO:0009055">
    <property type="term" value="F:electron transfer activity"/>
    <property type="evidence" value="ECO:0007669"/>
    <property type="project" value="InterPro"/>
</dbReference>
<evidence type="ECO:0000313" key="16">
    <source>
        <dbReference type="Proteomes" id="UP000026923"/>
    </source>
</evidence>
<dbReference type="EMBL" id="AMCZ02000015">
    <property type="protein sequence ID" value="EWC40871.1"/>
    <property type="molecule type" value="Genomic_DNA"/>
</dbReference>